<dbReference type="Proteomes" id="UP000241394">
    <property type="component" value="Chromosome LG5"/>
</dbReference>
<reference evidence="16" key="2">
    <citation type="journal article" date="2018" name="BMC Genomics">
        <title>A manually annotated Actinidia chinensis var. chinensis (kiwifruit) genome highlights the challenges associated with draft genomes and gene prediction in plants.</title>
        <authorList>
            <person name="Pilkington S.M."/>
            <person name="Crowhurst R."/>
            <person name="Hilario E."/>
            <person name="Nardozza S."/>
            <person name="Fraser L."/>
            <person name="Peng Y."/>
            <person name="Gunaseelan K."/>
            <person name="Simpson R."/>
            <person name="Tahir J."/>
            <person name="Deroles S.C."/>
            <person name="Templeton K."/>
            <person name="Luo Z."/>
            <person name="Davy M."/>
            <person name="Cheng C."/>
            <person name="McNeilage M."/>
            <person name="Scaglione D."/>
            <person name="Liu Y."/>
            <person name="Zhang Q."/>
            <person name="Datson P."/>
            <person name="De Silva N."/>
            <person name="Gardiner S.E."/>
            <person name="Bassett H."/>
            <person name="Chagne D."/>
            <person name="McCallum J."/>
            <person name="Dzierzon H."/>
            <person name="Deng C."/>
            <person name="Wang Y.Y."/>
            <person name="Barron L."/>
            <person name="Manako K."/>
            <person name="Bowen J."/>
            <person name="Foster T.M."/>
            <person name="Erridge Z.A."/>
            <person name="Tiffin H."/>
            <person name="Waite C.N."/>
            <person name="Davies K.M."/>
            <person name="Grierson E.P."/>
            <person name="Laing W.A."/>
            <person name="Kirk R."/>
            <person name="Chen X."/>
            <person name="Wood M."/>
            <person name="Montefiori M."/>
            <person name="Brummell D.A."/>
            <person name="Schwinn K.E."/>
            <person name="Catanach A."/>
            <person name="Fullerton C."/>
            <person name="Li D."/>
            <person name="Meiyalaghan S."/>
            <person name="Nieuwenhuizen N."/>
            <person name="Read N."/>
            <person name="Prakash R."/>
            <person name="Hunter D."/>
            <person name="Zhang H."/>
            <person name="McKenzie M."/>
            <person name="Knabel M."/>
            <person name="Harris A."/>
            <person name="Allan A.C."/>
            <person name="Gleave A."/>
            <person name="Chen A."/>
            <person name="Janssen B.J."/>
            <person name="Plunkett B."/>
            <person name="Ampomah-Dwamena C."/>
            <person name="Voogd C."/>
            <person name="Leif D."/>
            <person name="Lafferty D."/>
            <person name="Souleyre E.J.F."/>
            <person name="Varkonyi-Gasic E."/>
            <person name="Gambi F."/>
            <person name="Hanley J."/>
            <person name="Yao J.L."/>
            <person name="Cheung J."/>
            <person name="David K.M."/>
            <person name="Warren B."/>
            <person name="Marsh K."/>
            <person name="Snowden K.C."/>
            <person name="Lin-Wang K."/>
            <person name="Brian L."/>
            <person name="Martinez-Sanchez M."/>
            <person name="Wang M."/>
            <person name="Ileperuma N."/>
            <person name="Macnee N."/>
            <person name="Campin R."/>
            <person name="McAtee P."/>
            <person name="Drummond R.S.M."/>
            <person name="Espley R.V."/>
            <person name="Ireland H.S."/>
            <person name="Wu R."/>
            <person name="Atkinson R.G."/>
            <person name="Karunairetnam S."/>
            <person name="Bulley S."/>
            <person name="Chunkath S."/>
            <person name="Hanley Z."/>
            <person name="Storey R."/>
            <person name="Thrimawithana A.H."/>
            <person name="Thomson S."/>
            <person name="David C."/>
            <person name="Testolin R."/>
            <person name="Huang H."/>
            <person name="Hellens R.P."/>
            <person name="Schaffer R.J."/>
        </authorList>
    </citation>
    <scope>NUCLEOTIDE SEQUENCE [LARGE SCALE GENOMIC DNA]</scope>
    <source>
        <strain evidence="16">cv. Red5</strain>
    </source>
</reference>
<dbReference type="OMA" id="SCSYAKW"/>
<keyword evidence="9" id="KW-0862">Zinc</keyword>
<dbReference type="InterPro" id="IPR049548">
    <property type="entry name" value="Sina-like_RING"/>
</dbReference>
<evidence type="ECO:0000256" key="10">
    <source>
        <dbReference type="ARBA" id="ARBA00024004"/>
    </source>
</evidence>
<proteinExistence type="inferred from homology"/>
<name>A0A2R6RKR1_ACTCC</name>
<dbReference type="Gramene" id="PSS30614">
    <property type="protein sequence ID" value="PSS30614"/>
    <property type="gene ID" value="CEY00_Acc05900"/>
</dbReference>
<comment type="catalytic activity">
    <reaction evidence="1">
        <text>S-ubiquitinyl-[E2 ubiquitin-conjugating enzyme]-L-cysteine + [acceptor protein]-L-lysine = [E2 ubiquitin-conjugating enzyme]-L-cysteine + N(6)-ubiquitinyl-[acceptor protein]-L-lysine.</text>
        <dbReference type="EC" id="2.3.2.27"/>
    </reaction>
</comment>
<comment type="function">
    <text evidence="10">E3 ubiquitin-protein ligase that mediates ubiquitination and subsequent proteasomal degradation of target proteins. E3 ubiquitin ligases accept ubiquitin from an E2 ubiquitin-conjugating enzyme in the form of a thioester and then directly transfers the ubiquitin to targeted substrates. It probably triggers the ubiquitin-mediated degradation of different substrates.</text>
</comment>
<feature type="region of interest" description="Disordered" evidence="12">
    <location>
        <begin position="1"/>
        <end position="101"/>
    </location>
</feature>
<dbReference type="GO" id="GO:0008270">
    <property type="term" value="F:zinc ion binding"/>
    <property type="evidence" value="ECO:0007669"/>
    <property type="project" value="UniProtKB-KW"/>
</dbReference>
<keyword evidence="8" id="KW-0833">Ubl conjugation pathway</keyword>
<accession>A0A2R6RKR1</accession>
<evidence type="ECO:0000256" key="2">
    <source>
        <dbReference type="ARBA" id="ARBA00004906"/>
    </source>
</evidence>
<dbReference type="Pfam" id="PF21362">
    <property type="entry name" value="Sina_RING"/>
    <property type="match status" value="1"/>
</dbReference>
<gene>
    <name evidence="15" type="ORF">CEY00_Acc05900</name>
</gene>
<keyword evidence="6" id="KW-0479">Metal-binding</keyword>
<dbReference type="SUPFAM" id="SSF57850">
    <property type="entry name" value="RING/U-box"/>
    <property type="match status" value="1"/>
</dbReference>
<comment type="pathway">
    <text evidence="2">Protein modification; protein ubiquitination.</text>
</comment>
<dbReference type="InParanoid" id="A0A2R6RKR1"/>
<dbReference type="EMBL" id="NKQK01000005">
    <property type="protein sequence ID" value="PSS30614.1"/>
    <property type="molecule type" value="Genomic_DNA"/>
</dbReference>
<protein>
    <recommendedName>
        <fullName evidence="4">RING-type E3 ubiquitin transferase</fullName>
        <ecNumber evidence="4">2.3.2.27</ecNumber>
    </recommendedName>
</protein>
<dbReference type="InterPro" id="IPR013010">
    <property type="entry name" value="Znf_SIAH"/>
</dbReference>
<dbReference type="EC" id="2.3.2.27" evidence="4"/>
<feature type="domain" description="SIAH-type" evidence="14">
    <location>
        <begin position="164"/>
        <end position="222"/>
    </location>
</feature>
<organism evidence="15 16">
    <name type="scientific">Actinidia chinensis var. chinensis</name>
    <name type="common">Chinese soft-hair kiwi</name>
    <dbReference type="NCBI Taxonomy" id="1590841"/>
    <lineage>
        <taxon>Eukaryota</taxon>
        <taxon>Viridiplantae</taxon>
        <taxon>Streptophyta</taxon>
        <taxon>Embryophyta</taxon>
        <taxon>Tracheophyta</taxon>
        <taxon>Spermatophyta</taxon>
        <taxon>Magnoliopsida</taxon>
        <taxon>eudicotyledons</taxon>
        <taxon>Gunneridae</taxon>
        <taxon>Pentapetalae</taxon>
        <taxon>asterids</taxon>
        <taxon>Ericales</taxon>
        <taxon>Actinidiaceae</taxon>
        <taxon>Actinidia</taxon>
    </lineage>
</organism>
<keyword evidence="16" id="KW-1185">Reference proteome</keyword>
<evidence type="ECO:0000256" key="12">
    <source>
        <dbReference type="SAM" id="MobiDB-lite"/>
    </source>
</evidence>
<dbReference type="InterPro" id="IPR001841">
    <property type="entry name" value="Znf_RING"/>
</dbReference>
<dbReference type="STRING" id="1590841.A0A2R6RKR1"/>
<sequence>MAKFSVGREDDSEGPSSPRPKKQRTTTNQQQQQQQQQQVVEDEEEVVESEHGAEEEERESEYDEEEESEEEEDDEEDDQNETETIAGPSWSKDDRDGSISVTLTDPDVLDCPICLEPLSSPVFQCENGHVACSSCCIKLRNKCPSCSWPIGYNRCRAIEKVIESVKISCENLKYGCKETVIYSKKHGHEKACTFAPCSCPLSACTFLGSSNQLSLHFSSTHPNSGKHFRYNCLFPINLEMRQKCLILKEQSEGKIFVLNNAFEIMGNAVNISCIGPSSSKSSFSYDLIARVGGSSLKLQSFTKNVPRWVEHTPAERFLLVPNNFFGSCGQLKLELCIWRPR</sequence>
<dbReference type="Gene3D" id="3.30.40.10">
    <property type="entry name" value="Zinc/RING finger domain, C3HC4 (zinc finger)"/>
    <property type="match status" value="2"/>
</dbReference>
<dbReference type="Pfam" id="PF21361">
    <property type="entry name" value="Sina_ZnF"/>
    <property type="match status" value="1"/>
</dbReference>
<reference evidence="15 16" key="1">
    <citation type="submission" date="2017-07" db="EMBL/GenBank/DDBJ databases">
        <title>An improved, manually edited Actinidia chinensis var. chinensis (kiwifruit) genome highlights the challenges associated with draft genomes and gene prediction in plants.</title>
        <authorList>
            <person name="Pilkington S."/>
            <person name="Crowhurst R."/>
            <person name="Hilario E."/>
            <person name="Nardozza S."/>
            <person name="Fraser L."/>
            <person name="Peng Y."/>
            <person name="Gunaseelan K."/>
            <person name="Simpson R."/>
            <person name="Tahir J."/>
            <person name="Deroles S."/>
            <person name="Templeton K."/>
            <person name="Luo Z."/>
            <person name="Davy M."/>
            <person name="Cheng C."/>
            <person name="Mcneilage M."/>
            <person name="Scaglione D."/>
            <person name="Liu Y."/>
            <person name="Zhang Q."/>
            <person name="Datson P."/>
            <person name="De Silva N."/>
            <person name="Gardiner S."/>
            <person name="Bassett H."/>
            <person name="Chagne D."/>
            <person name="Mccallum J."/>
            <person name="Dzierzon H."/>
            <person name="Deng C."/>
            <person name="Wang Y.-Y."/>
            <person name="Barron N."/>
            <person name="Manako K."/>
            <person name="Bowen J."/>
            <person name="Foster T."/>
            <person name="Erridge Z."/>
            <person name="Tiffin H."/>
            <person name="Waite C."/>
            <person name="Davies K."/>
            <person name="Grierson E."/>
            <person name="Laing W."/>
            <person name="Kirk R."/>
            <person name="Chen X."/>
            <person name="Wood M."/>
            <person name="Montefiori M."/>
            <person name="Brummell D."/>
            <person name="Schwinn K."/>
            <person name="Catanach A."/>
            <person name="Fullerton C."/>
            <person name="Li D."/>
            <person name="Meiyalaghan S."/>
            <person name="Nieuwenhuizen N."/>
            <person name="Read N."/>
            <person name="Prakash R."/>
            <person name="Hunter D."/>
            <person name="Zhang H."/>
            <person name="Mckenzie M."/>
            <person name="Knabel M."/>
            <person name="Harris A."/>
            <person name="Allan A."/>
            <person name="Chen A."/>
            <person name="Janssen B."/>
            <person name="Plunkett B."/>
            <person name="Dwamena C."/>
            <person name="Voogd C."/>
            <person name="Leif D."/>
            <person name="Lafferty D."/>
            <person name="Souleyre E."/>
            <person name="Varkonyi-Gasic E."/>
            <person name="Gambi F."/>
            <person name="Hanley J."/>
            <person name="Yao J.-L."/>
            <person name="Cheung J."/>
            <person name="David K."/>
            <person name="Warren B."/>
            <person name="Marsh K."/>
            <person name="Snowden K."/>
            <person name="Lin-Wang K."/>
            <person name="Brian L."/>
            <person name="Martinez-Sanchez M."/>
            <person name="Wang M."/>
            <person name="Ileperuma N."/>
            <person name="Macnee N."/>
            <person name="Campin R."/>
            <person name="Mcatee P."/>
            <person name="Drummond R."/>
            <person name="Espley R."/>
            <person name="Ireland H."/>
            <person name="Wu R."/>
            <person name="Atkinson R."/>
            <person name="Karunairetnam S."/>
            <person name="Bulley S."/>
            <person name="Chunkath S."/>
            <person name="Hanley Z."/>
            <person name="Storey R."/>
            <person name="Thrimawithana A."/>
            <person name="Thomson S."/>
            <person name="David C."/>
            <person name="Testolin R."/>
        </authorList>
    </citation>
    <scope>NUCLEOTIDE SEQUENCE [LARGE SCALE GENOMIC DNA]</scope>
    <source>
        <strain evidence="16">cv. Red5</strain>
        <tissue evidence="15">Young leaf</tissue>
    </source>
</reference>
<dbReference type="CDD" id="cd16571">
    <property type="entry name" value="RING-HC_SIAHs"/>
    <property type="match status" value="1"/>
</dbReference>
<feature type="compositionally biased region" description="Low complexity" evidence="12">
    <location>
        <begin position="29"/>
        <end position="39"/>
    </location>
</feature>
<keyword evidence="7 11" id="KW-0863">Zinc-finger</keyword>
<evidence type="ECO:0000313" key="15">
    <source>
        <dbReference type="EMBL" id="PSS30614.1"/>
    </source>
</evidence>
<evidence type="ECO:0000256" key="4">
    <source>
        <dbReference type="ARBA" id="ARBA00012483"/>
    </source>
</evidence>
<dbReference type="PROSITE" id="PS50089">
    <property type="entry name" value="ZF_RING_2"/>
    <property type="match status" value="1"/>
</dbReference>
<evidence type="ECO:0000259" key="14">
    <source>
        <dbReference type="PROSITE" id="PS51081"/>
    </source>
</evidence>
<evidence type="ECO:0000256" key="11">
    <source>
        <dbReference type="PROSITE-ProRule" id="PRU00455"/>
    </source>
</evidence>
<feature type="domain" description="RING-type" evidence="13">
    <location>
        <begin position="111"/>
        <end position="147"/>
    </location>
</feature>
<dbReference type="GO" id="GO:0061630">
    <property type="term" value="F:ubiquitin protein ligase activity"/>
    <property type="evidence" value="ECO:0007669"/>
    <property type="project" value="UniProtKB-EC"/>
</dbReference>
<evidence type="ECO:0000256" key="7">
    <source>
        <dbReference type="ARBA" id="ARBA00022771"/>
    </source>
</evidence>
<evidence type="ECO:0000313" key="16">
    <source>
        <dbReference type="Proteomes" id="UP000241394"/>
    </source>
</evidence>
<dbReference type="UniPathway" id="UPA00143"/>
<comment type="similarity">
    <text evidence="3">Belongs to the SINA (Seven in absentia) family.</text>
</comment>
<dbReference type="PANTHER" id="PTHR46632:SF16">
    <property type="entry name" value="E3 UBIQUITIN-PROTEIN LIGASE SINA-LIKE 10"/>
    <property type="match status" value="1"/>
</dbReference>
<dbReference type="InterPro" id="IPR013083">
    <property type="entry name" value="Znf_RING/FYVE/PHD"/>
</dbReference>
<evidence type="ECO:0000256" key="5">
    <source>
        <dbReference type="ARBA" id="ARBA00022679"/>
    </source>
</evidence>
<dbReference type="FunCoup" id="A0A2R6RKR1">
    <property type="interactions" value="380"/>
</dbReference>
<evidence type="ECO:0000256" key="3">
    <source>
        <dbReference type="ARBA" id="ARBA00009119"/>
    </source>
</evidence>
<dbReference type="SUPFAM" id="SSF49599">
    <property type="entry name" value="TRAF domain-like"/>
    <property type="match status" value="1"/>
</dbReference>
<feature type="compositionally biased region" description="Acidic residues" evidence="12">
    <location>
        <begin position="40"/>
        <end position="81"/>
    </location>
</feature>
<evidence type="ECO:0000259" key="13">
    <source>
        <dbReference type="PROSITE" id="PS50089"/>
    </source>
</evidence>
<comment type="caution">
    <text evidence="15">The sequence shown here is derived from an EMBL/GenBank/DDBJ whole genome shotgun (WGS) entry which is preliminary data.</text>
</comment>
<dbReference type="GO" id="GO:0016567">
    <property type="term" value="P:protein ubiquitination"/>
    <property type="evidence" value="ECO:0007669"/>
    <property type="project" value="UniProtKB-UniPathway"/>
</dbReference>
<dbReference type="OrthoDB" id="4788989at2759"/>
<evidence type="ECO:0000256" key="6">
    <source>
        <dbReference type="ARBA" id="ARBA00022723"/>
    </source>
</evidence>
<evidence type="ECO:0000256" key="1">
    <source>
        <dbReference type="ARBA" id="ARBA00000900"/>
    </source>
</evidence>
<dbReference type="InterPro" id="IPR044286">
    <property type="entry name" value="SINL_plant"/>
</dbReference>
<dbReference type="PROSITE" id="PS51081">
    <property type="entry name" value="ZF_SIAH"/>
    <property type="match status" value="1"/>
</dbReference>
<dbReference type="AlphaFoldDB" id="A0A2R6RKR1"/>
<evidence type="ECO:0000256" key="8">
    <source>
        <dbReference type="ARBA" id="ARBA00022786"/>
    </source>
</evidence>
<dbReference type="PANTHER" id="PTHR46632">
    <property type="entry name" value="E3 UBIQUITIN-PROTEIN LIGASE SINA-LIKE 4"/>
    <property type="match status" value="1"/>
</dbReference>
<keyword evidence="5" id="KW-0808">Transferase</keyword>
<evidence type="ECO:0000256" key="9">
    <source>
        <dbReference type="ARBA" id="ARBA00022833"/>
    </source>
</evidence>